<keyword evidence="1" id="KW-0812">Transmembrane</keyword>
<evidence type="ECO:0000313" key="3">
    <source>
        <dbReference type="Proteomes" id="UP000277236"/>
    </source>
</evidence>
<dbReference type="OrthoDB" id="5734946at2"/>
<keyword evidence="1" id="KW-0472">Membrane</keyword>
<feature type="transmembrane region" description="Helical" evidence="1">
    <location>
        <begin position="12"/>
        <end position="33"/>
    </location>
</feature>
<accession>A0A3M4M7Y0</accession>
<organism evidence="2 3">
    <name type="scientific">Pseudomonas cichorii</name>
    <dbReference type="NCBI Taxonomy" id="36746"/>
    <lineage>
        <taxon>Bacteria</taxon>
        <taxon>Pseudomonadati</taxon>
        <taxon>Pseudomonadota</taxon>
        <taxon>Gammaproteobacteria</taxon>
        <taxon>Pseudomonadales</taxon>
        <taxon>Pseudomonadaceae</taxon>
        <taxon>Pseudomonas</taxon>
    </lineage>
</organism>
<name>A0A3M4M7Y0_PSECI</name>
<dbReference type="Proteomes" id="UP000277236">
    <property type="component" value="Unassembled WGS sequence"/>
</dbReference>
<proteinExistence type="predicted"/>
<sequence length="125" mass="14294">MTFSTSQKGLSFVGWMIALALIAFVMSTAFKLVPHYLDYMSMKKIIESVESNQALDITTVDDFYSYVGKNMQVNNIQDVDLNKALKVTVQNNKFSAHLKYEQREPLIQNIDLVMKFDQQFSVGKP</sequence>
<evidence type="ECO:0000256" key="1">
    <source>
        <dbReference type="SAM" id="Phobius"/>
    </source>
</evidence>
<comment type="caution">
    <text evidence="2">The sequence shown here is derived from an EMBL/GenBank/DDBJ whole genome shotgun (WGS) entry which is preliminary data.</text>
</comment>
<dbReference type="EMBL" id="RBRE01000014">
    <property type="protein sequence ID" value="RMQ49835.1"/>
    <property type="molecule type" value="Genomic_DNA"/>
</dbReference>
<dbReference type="InterPro" id="IPR032314">
    <property type="entry name" value="DUF4845"/>
</dbReference>
<keyword evidence="1" id="KW-1133">Transmembrane helix</keyword>
<dbReference type="RefSeq" id="WP_122314502.1">
    <property type="nucleotide sequence ID" value="NZ_RBRE01000014.1"/>
</dbReference>
<dbReference type="AlphaFoldDB" id="A0A3M4M7Y0"/>
<dbReference type="Pfam" id="PF16137">
    <property type="entry name" value="DUF4845"/>
    <property type="match status" value="1"/>
</dbReference>
<evidence type="ECO:0000313" key="2">
    <source>
        <dbReference type="EMBL" id="RMQ49835.1"/>
    </source>
</evidence>
<reference evidence="2 3" key="1">
    <citation type="submission" date="2018-08" db="EMBL/GenBank/DDBJ databases">
        <title>Recombination of ecologically and evolutionarily significant loci maintains genetic cohesion in the Pseudomonas syringae species complex.</title>
        <authorList>
            <person name="Dillon M."/>
            <person name="Thakur S."/>
            <person name="Almeida R.N.D."/>
            <person name="Weir B.S."/>
            <person name="Guttman D.S."/>
        </authorList>
    </citation>
    <scope>NUCLEOTIDE SEQUENCE [LARGE SCALE GENOMIC DNA]</scope>
    <source>
        <strain evidence="2 3">ICMP 3353</strain>
    </source>
</reference>
<gene>
    <name evidence="2" type="ORF">ALQ04_01276</name>
</gene>
<protein>
    <recommendedName>
        <fullName evidence="4">DUF4845 domain-containing protein</fullName>
    </recommendedName>
</protein>
<evidence type="ECO:0008006" key="4">
    <source>
        <dbReference type="Google" id="ProtNLM"/>
    </source>
</evidence>